<evidence type="ECO:0000256" key="6">
    <source>
        <dbReference type="ARBA" id="ARBA00023136"/>
    </source>
</evidence>
<keyword evidence="6 8" id="KW-0472">Membrane</keyword>
<comment type="caution">
    <text evidence="10">The sequence shown here is derived from an EMBL/GenBank/DDBJ whole genome shotgun (WGS) entry which is preliminary data.</text>
</comment>
<gene>
    <name evidence="10" type="ORF">GALL_18610</name>
</gene>
<evidence type="ECO:0000256" key="7">
    <source>
        <dbReference type="ARBA" id="ARBA00023306"/>
    </source>
</evidence>
<feature type="domain" description="ZipA C-terminal FtsZ-binding" evidence="9">
    <location>
        <begin position="331"/>
        <end position="464"/>
    </location>
</feature>
<sequence>MSDLQIVLIIIGALIIVGVIVFNWWQEHRFHKQVESNFSPLKNDALFDNSRQDLTDLNIEVDHFFDDKKQANQDEMYQPMEVDAGDEASITSTHLLNDDLIHTAPINEVLPRHMLNTPPEALKTLHSESFQDLTTDIKNLSQHDDIKLIFNEVFSKSAKASSPDITSVDKLQVQSYEQETAAPDSNISVELKADVQDADLSLPAMLHSQVDLTAVLYLAKEASVNTISRIFSEVSDGYDKPVFVHVFDANKQWSLLKDISSNSLYLNQQISKVTCSLQLADRAGAVSRYTLNRFQLAIETLGLDMNAHVEWQGTGDALTAATTLDTFCIEVDKTIGFHLIHGENGAFTGTKLKGLAEVQGFTMASDGTFKYFEKDPLSGQLQSQPSFVMFNRDDYPFTLEMLRTSVVKGITFQLDIPRVKHCAEAYSQMVQVARQMEVGLHAELVADNNKVLGEIQIEKIRQQLKVIHATMLTRGIIPGSDCALRLFS</sequence>
<dbReference type="InterPro" id="IPR007449">
    <property type="entry name" value="ZipA_FtsZ-bd_C"/>
</dbReference>
<evidence type="ECO:0000256" key="8">
    <source>
        <dbReference type="SAM" id="Phobius"/>
    </source>
</evidence>
<reference evidence="10" key="1">
    <citation type="submission" date="2016-10" db="EMBL/GenBank/DDBJ databases">
        <title>Sequence of Gallionella enrichment culture.</title>
        <authorList>
            <person name="Poehlein A."/>
            <person name="Muehling M."/>
            <person name="Daniel R."/>
        </authorList>
    </citation>
    <scope>NUCLEOTIDE SEQUENCE</scope>
</reference>
<evidence type="ECO:0000256" key="2">
    <source>
        <dbReference type="ARBA" id="ARBA00022519"/>
    </source>
</evidence>
<dbReference type="PANTHER" id="PTHR38685:SF1">
    <property type="entry name" value="CELL DIVISION PROTEIN ZIPA"/>
    <property type="match status" value="1"/>
</dbReference>
<dbReference type="Pfam" id="PF04354">
    <property type="entry name" value="ZipA_C"/>
    <property type="match status" value="1"/>
</dbReference>
<keyword evidence="2" id="KW-0997">Cell inner membrane</keyword>
<feature type="transmembrane region" description="Helical" evidence="8">
    <location>
        <begin position="6"/>
        <end position="25"/>
    </location>
</feature>
<organism evidence="10">
    <name type="scientific">mine drainage metagenome</name>
    <dbReference type="NCBI Taxonomy" id="410659"/>
    <lineage>
        <taxon>unclassified sequences</taxon>
        <taxon>metagenomes</taxon>
        <taxon>ecological metagenomes</taxon>
    </lineage>
</organism>
<keyword evidence="3" id="KW-0132">Cell division</keyword>
<evidence type="ECO:0000256" key="3">
    <source>
        <dbReference type="ARBA" id="ARBA00022618"/>
    </source>
</evidence>
<protein>
    <recommendedName>
        <fullName evidence="9">ZipA C-terminal FtsZ-binding domain-containing protein</fullName>
    </recommendedName>
</protein>
<dbReference type="InterPro" id="IPR036765">
    <property type="entry name" value="ZipA_FtsZ-bd_C_sf"/>
</dbReference>
<dbReference type="PANTHER" id="PTHR38685">
    <property type="entry name" value="CELL DIVISION PROTEIN ZIPA"/>
    <property type="match status" value="1"/>
</dbReference>
<proteinExistence type="predicted"/>
<evidence type="ECO:0000256" key="4">
    <source>
        <dbReference type="ARBA" id="ARBA00022692"/>
    </source>
</evidence>
<evidence type="ECO:0000256" key="1">
    <source>
        <dbReference type="ARBA" id="ARBA00022475"/>
    </source>
</evidence>
<dbReference type="GO" id="GO:0000917">
    <property type="term" value="P:division septum assembly"/>
    <property type="evidence" value="ECO:0007669"/>
    <property type="project" value="TreeGrafter"/>
</dbReference>
<keyword evidence="1" id="KW-1003">Cell membrane</keyword>
<evidence type="ECO:0000259" key="9">
    <source>
        <dbReference type="SMART" id="SM00771"/>
    </source>
</evidence>
<name>A0A1J5TC06_9ZZZZ</name>
<evidence type="ECO:0000313" key="10">
    <source>
        <dbReference type="EMBL" id="OIR17643.1"/>
    </source>
</evidence>
<dbReference type="SUPFAM" id="SSF64383">
    <property type="entry name" value="Cell-division protein ZipA, C-terminal domain"/>
    <property type="match status" value="1"/>
</dbReference>
<dbReference type="InterPro" id="IPR011919">
    <property type="entry name" value="Cell_div_ZipA"/>
</dbReference>
<dbReference type="Gene3D" id="3.30.1400.10">
    <property type="entry name" value="ZipA, C-terminal FtsZ-binding domain"/>
    <property type="match status" value="1"/>
</dbReference>
<dbReference type="GO" id="GO:0032153">
    <property type="term" value="C:cell division site"/>
    <property type="evidence" value="ECO:0007669"/>
    <property type="project" value="TreeGrafter"/>
</dbReference>
<dbReference type="SMART" id="SM00771">
    <property type="entry name" value="ZipA_C"/>
    <property type="match status" value="1"/>
</dbReference>
<accession>A0A1J5TC06</accession>
<keyword evidence="5 8" id="KW-1133">Transmembrane helix</keyword>
<evidence type="ECO:0000256" key="5">
    <source>
        <dbReference type="ARBA" id="ARBA00022989"/>
    </source>
</evidence>
<dbReference type="AlphaFoldDB" id="A0A1J5TC06"/>
<dbReference type="GO" id="GO:0005886">
    <property type="term" value="C:plasma membrane"/>
    <property type="evidence" value="ECO:0007669"/>
    <property type="project" value="TreeGrafter"/>
</dbReference>
<dbReference type="EMBL" id="MLJW01000004">
    <property type="protein sequence ID" value="OIR17643.1"/>
    <property type="molecule type" value="Genomic_DNA"/>
</dbReference>
<keyword evidence="7" id="KW-0131">Cell cycle</keyword>
<keyword evidence="4 8" id="KW-0812">Transmembrane</keyword>